<dbReference type="GO" id="GO:0016020">
    <property type="term" value="C:membrane"/>
    <property type="evidence" value="ECO:0007669"/>
    <property type="project" value="UniProtKB-SubCell"/>
</dbReference>
<evidence type="ECO:0000256" key="6">
    <source>
        <dbReference type="ARBA" id="ARBA00023136"/>
    </source>
</evidence>
<comment type="subcellular location">
    <subcellularLocation>
        <location evidence="1">Membrane</location>
        <topology evidence="1">Multi-pass membrane protein</topology>
    </subcellularLocation>
</comment>
<dbReference type="Pfam" id="PF01694">
    <property type="entry name" value="Rhomboid"/>
    <property type="match status" value="1"/>
</dbReference>
<accession>A0A367GQ49</accession>
<dbReference type="Gene3D" id="1.20.1540.10">
    <property type="entry name" value="Rhomboid-like"/>
    <property type="match status" value="1"/>
</dbReference>
<dbReference type="GO" id="GO:0004252">
    <property type="term" value="F:serine-type endopeptidase activity"/>
    <property type="evidence" value="ECO:0007669"/>
    <property type="project" value="InterPro"/>
</dbReference>
<dbReference type="PANTHER" id="PTHR43731">
    <property type="entry name" value="RHOMBOID PROTEASE"/>
    <property type="match status" value="1"/>
</dbReference>
<dbReference type="InterPro" id="IPR022764">
    <property type="entry name" value="Peptidase_S54_rhomboid_dom"/>
</dbReference>
<dbReference type="InterPro" id="IPR050925">
    <property type="entry name" value="Rhomboid_protease_S54"/>
</dbReference>
<evidence type="ECO:0000313" key="10">
    <source>
        <dbReference type="Proteomes" id="UP000253209"/>
    </source>
</evidence>
<keyword evidence="3 7" id="KW-0812">Transmembrane</keyword>
<evidence type="ECO:0000256" key="4">
    <source>
        <dbReference type="ARBA" id="ARBA00022801"/>
    </source>
</evidence>
<sequence length="242" mass="27298">MQSPLANISPVVKNLLIINIIFYIAMLTLPGLEMVRWLSAFYFDSPFFRPWQPITYMFMHSPDTFMHIFFNMFALVMFGTIIEQTLGFKRFVEFYFITGLGALALHMAVQAYEIYSVLGQFTIPRNFSTELIQSLTDKGISAAEVQSLGSIYGTPILGASGAIFGILLAFAFLYPNVELMIMFIPVPVKAKYVVPVYMLIELFLGVRQSAGDSVAHFAHLGGALFGFILLKIWGYRNSKNFF</sequence>
<dbReference type="SUPFAM" id="SSF144091">
    <property type="entry name" value="Rhomboid-like"/>
    <property type="match status" value="1"/>
</dbReference>
<name>A0A367GQ49_9SPHI</name>
<keyword evidence="10" id="KW-1185">Reference proteome</keyword>
<dbReference type="AlphaFoldDB" id="A0A367GQ49"/>
<keyword evidence="6 7" id="KW-0472">Membrane</keyword>
<dbReference type="EMBL" id="QGDC01000003">
    <property type="protein sequence ID" value="RCH55577.1"/>
    <property type="molecule type" value="Genomic_DNA"/>
</dbReference>
<comment type="similarity">
    <text evidence="2">Belongs to the peptidase S54 family.</text>
</comment>
<feature type="transmembrane region" description="Helical" evidence="7">
    <location>
        <begin position="216"/>
        <end position="235"/>
    </location>
</feature>
<dbReference type="RefSeq" id="WP_114004492.1">
    <property type="nucleotide sequence ID" value="NZ_QGDC01000003.1"/>
</dbReference>
<evidence type="ECO:0000259" key="8">
    <source>
        <dbReference type="Pfam" id="PF01694"/>
    </source>
</evidence>
<proteinExistence type="inferred from homology"/>
<gene>
    <name evidence="9" type="ORF">DJ568_06710</name>
</gene>
<feature type="transmembrane region" description="Helical" evidence="7">
    <location>
        <begin position="94"/>
        <end position="115"/>
    </location>
</feature>
<evidence type="ECO:0000256" key="5">
    <source>
        <dbReference type="ARBA" id="ARBA00022989"/>
    </source>
</evidence>
<dbReference type="Proteomes" id="UP000253209">
    <property type="component" value="Unassembled WGS sequence"/>
</dbReference>
<keyword evidence="5 7" id="KW-1133">Transmembrane helix</keyword>
<evidence type="ECO:0000256" key="1">
    <source>
        <dbReference type="ARBA" id="ARBA00004141"/>
    </source>
</evidence>
<evidence type="ECO:0000256" key="3">
    <source>
        <dbReference type="ARBA" id="ARBA00022692"/>
    </source>
</evidence>
<dbReference type="PANTHER" id="PTHR43731:SF14">
    <property type="entry name" value="PRESENILIN-ASSOCIATED RHOMBOID-LIKE PROTEIN, MITOCHONDRIAL"/>
    <property type="match status" value="1"/>
</dbReference>
<dbReference type="GO" id="GO:0006508">
    <property type="term" value="P:proteolysis"/>
    <property type="evidence" value="ECO:0007669"/>
    <property type="project" value="UniProtKB-KW"/>
</dbReference>
<comment type="caution">
    <text evidence="9">The sequence shown here is derived from an EMBL/GenBank/DDBJ whole genome shotgun (WGS) entry which is preliminary data.</text>
</comment>
<feature type="transmembrane region" description="Helical" evidence="7">
    <location>
        <begin position="64"/>
        <end position="82"/>
    </location>
</feature>
<keyword evidence="9" id="KW-0645">Protease</keyword>
<organism evidence="9 10">
    <name type="scientific">Mucilaginibacter hurinus</name>
    <dbReference type="NCBI Taxonomy" id="2201324"/>
    <lineage>
        <taxon>Bacteria</taxon>
        <taxon>Pseudomonadati</taxon>
        <taxon>Bacteroidota</taxon>
        <taxon>Sphingobacteriia</taxon>
        <taxon>Sphingobacteriales</taxon>
        <taxon>Sphingobacteriaceae</taxon>
        <taxon>Mucilaginibacter</taxon>
    </lineage>
</organism>
<keyword evidence="4" id="KW-0378">Hydrolase</keyword>
<feature type="transmembrane region" description="Helical" evidence="7">
    <location>
        <begin position="156"/>
        <end position="174"/>
    </location>
</feature>
<feature type="domain" description="Peptidase S54 rhomboid" evidence="8">
    <location>
        <begin position="50"/>
        <end position="232"/>
    </location>
</feature>
<evidence type="ECO:0000256" key="7">
    <source>
        <dbReference type="SAM" id="Phobius"/>
    </source>
</evidence>
<dbReference type="InterPro" id="IPR035952">
    <property type="entry name" value="Rhomboid-like_sf"/>
</dbReference>
<dbReference type="OrthoDB" id="9807874at2"/>
<reference evidence="9 10" key="1">
    <citation type="submission" date="2018-05" db="EMBL/GenBank/DDBJ databases">
        <title>Mucilaginibacter hurinus sp. nov., isolated from briquette warehouse soil.</title>
        <authorList>
            <person name="Choi L."/>
        </authorList>
    </citation>
    <scope>NUCLEOTIDE SEQUENCE [LARGE SCALE GENOMIC DNA]</scope>
    <source>
        <strain evidence="9 10">ZR32</strain>
    </source>
</reference>
<feature type="transmembrane region" description="Helical" evidence="7">
    <location>
        <begin position="180"/>
        <end position="204"/>
    </location>
</feature>
<evidence type="ECO:0000313" key="9">
    <source>
        <dbReference type="EMBL" id="RCH55577.1"/>
    </source>
</evidence>
<feature type="transmembrane region" description="Helical" evidence="7">
    <location>
        <begin position="20"/>
        <end position="43"/>
    </location>
</feature>
<protein>
    <submittedName>
        <fullName evidence="9">Rhomboid family intramembrane serine protease</fullName>
    </submittedName>
</protein>
<evidence type="ECO:0000256" key="2">
    <source>
        <dbReference type="ARBA" id="ARBA00009045"/>
    </source>
</evidence>